<sequence>MASVAVRTTSVAVRARRVTPVAFVDRSPSTTVTRGAGTLAVFTQRSGSRTAARNGRVAVRVHAAKGETAADPNAPLGPNKSAADAVNNGLACFEKRRYDAAVRNFSAALKDFGSPSEDESRAALYNRACAYVKLQKYDEAKVDLKSAINDYNLKFSVVLKDPDMEVFRGTPQYEEMAAEEVKGFRSNKSVQKLKAEAQEPFRFFKLYAFGGLGAGAFIGLIIILARLSAAIKGGDDAPELGETIKNLLINIVAVSAFAYLFSNELKQREKTEFKVAREEELGRLRMAIEESKEDVLVSQLRGNYRLFIIAGSDEHIDNAMGQLVKYKAKLKEQNVVIATVDMLNGGGKKKAKKAPGAAMAALKAEFAAERGGAVDGEDGSAPAVAEPMEFGKRSKRADVAVSAARVTEKKWRVAPLDEDAWRTWIVNEIERNGFDPSVRDVFFSVGKDGTLWKSGAGTPNWMKIIEELPTSGLTGV</sequence>
<dbReference type="OMA" id="IWETAGN"/>
<accession>C1FIY2</accession>
<evidence type="ECO:0000256" key="1">
    <source>
        <dbReference type="SAM" id="Phobius"/>
    </source>
</evidence>
<keyword evidence="1" id="KW-0472">Membrane</keyword>
<dbReference type="PANTHER" id="PTHR35498:SF4">
    <property type="entry name" value="PROTEIN LOW PSII ACCUMULATION 1, CHLOROPLASTIC"/>
    <property type="match status" value="1"/>
</dbReference>
<feature type="transmembrane region" description="Helical" evidence="1">
    <location>
        <begin position="206"/>
        <end position="231"/>
    </location>
</feature>
<reference evidence="2 3" key="1">
    <citation type="journal article" date="2009" name="Science">
        <title>Green evolution and dynamic adaptations revealed by genomes of the marine picoeukaryotes Micromonas.</title>
        <authorList>
            <person name="Worden A.Z."/>
            <person name="Lee J.H."/>
            <person name="Mock T."/>
            <person name="Rouze P."/>
            <person name="Simmons M.P."/>
            <person name="Aerts A.L."/>
            <person name="Allen A.E."/>
            <person name="Cuvelier M.L."/>
            <person name="Derelle E."/>
            <person name="Everett M.V."/>
            <person name="Foulon E."/>
            <person name="Grimwood J."/>
            <person name="Gundlach H."/>
            <person name="Henrissat B."/>
            <person name="Napoli C."/>
            <person name="McDonald S.M."/>
            <person name="Parker M.S."/>
            <person name="Rombauts S."/>
            <person name="Salamov A."/>
            <person name="Von Dassow P."/>
            <person name="Badger J.H."/>
            <person name="Coutinho P.M."/>
            <person name="Demir E."/>
            <person name="Dubchak I."/>
            <person name="Gentemann C."/>
            <person name="Eikrem W."/>
            <person name="Gready J.E."/>
            <person name="John U."/>
            <person name="Lanier W."/>
            <person name="Lindquist E.A."/>
            <person name="Lucas S."/>
            <person name="Mayer K.F."/>
            <person name="Moreau H."/>
            <person name="Not F."/>
            <person name="Otillar R."/>
            <person name="Panaud O."/>
            <person name="Pangilinan J."/>
            <person name="Paulsen I."/>
            <person name="Piegu B."/>
            <person name="Poliakov A."/>
            <person name="Robbens S."/>
            <person name="Schmutz J."/>
            <person name="Toulza E."/>
            <person name="Wyss T."/>
            <person name="Zelensky A."/>
            <person name="Zhou K."/>
            <person name="Armbrust E.V."/>
            <person name="Bhattacharya D."/>
            <person name="Goodenough U.W."/>
            <person name="Van de Peer Y."/>
            <person name="Grigoriev I.V."/>
        </authorList>
    </citation>
    <scope>NUCLEOTIDE SEQUENCE [LARGE SCALE GENOMIC DNA]</scope>
    <source>
        <strain evidence="3">RCC299 / NOUM17</strain>
    </source>
</reference>
<feature type="transmembrane region" description="Helical" evidence="1">
    <location>
        <begin position="243"/>
        <end position="261"/>
    </location>
</feature>
<dbReference type="NCBIfam" id="NF047558">
    <property type="entry name" value="TPR_END_plus"/>
    <property type="match status" value="1"/>
</dbReference>
<dbReference type="STRING" id="296587.C1FIY2"/>
<organism evidence="2 3">
    <name type="scientific">Micromonas commoda (strain RCC299 / NOUM17 / CCMP2709)</name>
    <name type="common">Picoplanktonic green alga</name>
    <dbReference type="NCBI Taxonomy" id="296587"/>
    <lineage>
        <taxon>Eukaryota</taxon>
        <taxon>Viridiplantae</taxon>
        <taxon>Chlorophyta</taxon>
        <taxon>Mamiellophyceae</taxon>
        <taxon>Mamiellales</taxon>
        <taxon>Mamiellaceae</taxon>
        <taxon>Micromonas</taxon>
    </lineage>
</organism>
<evidence type="ECO:0000313" key="2">
    <source>
        <dbReference type="EMBL" id="ACO70496.1"/>
    </source>
</evidence>
<dbReference type="SUPFAM" id="SSF48452">
    <property type="entry name" value="TPR-like"/>
    <property type="match status" value="1"/>
</dbReference>
<proteinExistence type="predicted"/>
<dbReference type="Gene3D" id="1.25.40.10">
    <property type="entry name" value="Tetratricopeptide repeat domain"/>
    <property type="match status" value="1"/>
</dbReference>
<evidence type="ECO:0000313" key="3">
    <source>
        <dbReference type="Proteomes" id="UP000002009"/>
    </source>
</evidence>
<dbReference type="FunCoup" id="C1FIY2">
    <property type="interactions" value="563"/>
</dbReference>
<protein>
    <submittedName>
        <fullName evidence="2">Uncharacterized protein</fullName>
    </submittedName>
</protein>
<dbReference type="InParanoid" id="C1FIY2"/>
<dbReference type="GeneID" id="8247887"/>
<dbReference type="RefSeq" id="XP_002509238.1">
    <property type="nucleotide sequence ID" value="XM_002509192.1"/>
</dbReference>
<dbReference type="KEGG" id="mis:MICPUN_103517"/>
<dbReference type="OrthoDB" id="1914839at2759"/>
<keyword evidence="1" id="KW-1133">Transmembrane helix</keyword>
<gene>
    <name evidence="2" type="ORF">MICPUN_103517</name>
</gene>
<dbReference type="AlphaFoldDB" id="C1FIY2"/>
<dbReference type="eggNOG" id="ENOG502QQWZ">
    <property type="taxonomic scope" value="Eukaryota"/>
</dbReference>
<dbReference type="InterPro" id="IPR011990">
    <property type="entry name" value="TPR-like_helical_dom_sf"/>
</dbReference>
<keyword evidence="3" id="KW-1185">Reference proteome</keyword>
<dbReference type="EMBL" id="CP001577">
    <property type="protein sequence ID" value="ACO70496.1"/>
    <property type="molecule type" value="Genomic_DNA"/>
</dbReference>
<dbReference type="Proteomes" id="UP000002009">
    <property type="component" value="Chromosome 12"/>
</dbReference>
<dbReference type="Pfam" id="PF11998">
    <property type="entry name" value="DUF3493"/>
    <property type="match status" value="1"/>
</dbReference>
<keyword evidence="1" id="KW-0812">Transmembrane</keyword>
<dbReference type="InterPro" id="IPR021883">
    <property type="entry name" value="LPA1-like"/>
</dbReference>
<name>C1FIY2_MICCC</name>
<dbReference type="PANTHER" id="PTHR35498">
    <property type="entry name" value="PROTEIN LOW PSII ACCUMULATION 1, CHLOROPLASTIC"/>
    <property type="match status" value="1"/>
</dbReference>